<keyword evidence="3" id="KW-1185">Reference proteome</keyword>
<evidence type="ECO:0000313" key="2">
    <source>
        <dbReference type="EMBL" id="MDN7930131.1"/>
    </source>
</evidence>
<feature type="compositionally biased region" description="Basic and acidic residues" evidence="1">
    <location>
        <begin position="40"/>
        <end position="50"/>
    </location>
</feature>
<organism evidence="2 3">
    <name type="scientific">Burkholderia metallica</name>
    <dbReference type="NCBI Taxonomy" id="488729"/>
    <lineage>
        <taxon>Bacteria</taxon>
        <taxon>Pseudomonadati</taxon>
        <taxon>Pseudomonadota</taxon>
        <taxon>Betaproteobacteria</taxon>
        <taxon>Burkholderiales</taxon>
        <taxon>Burkholderiaceae</taxon>
        <taxon>Burkholderia</taxon>
        <taxon>Burkholderia cepacia complex</taxon>
    </lineage>
</organism>
<proteinExistence type="predicted"/>
<reference evidence="2" key="1">
    <citation type="submission" date="2023-07" db="EMBL/GenBank/DDBJ databases">
        <title>A collection of bacterial strains from the Burkholderia cepacia Research Laboratory and Repository.</title>
        <authorList>
            <person name="Lipuma J."/>
            <person name="Spilker T."/>
            <person name="Caverly L."/>
        </authorList>
    </citation>
    <scope>NUCLEOTIDE SEQUENCE</scope>
    <source>
        <strain evidence="2">AU42020</strain>
    </source>
</reference>
<name>A0ABT8P4X6_9BURK</name>
<evidence type="ECO:0000313" key="3">
    <source>
        <dbReference type="Proteomes" id="UP001171606"/>
    </source>
</evidence>
<comment type="caution">
    <text evidence="2">The sequence shown here is derived from an EMBL/GenBank/DDBJ whole genome shotgun (WGS) entry which is preliminary data.</text>
</comment>
<dbReference type="EMBL" id="JAUJSQ010000001">
    <property type="protein sequence ID" value="MDN7930131.1"/>
    <property type="molecule type" value="Genomic_DNA"/>
</dbReference>
<protein>
    <submittedName>
        <fullName evidence="2">Uncharacterized protein</fullName>
    </submittedName>
</protein>
<accession>A0ABT8P4X6</accession>
<gene>
    <name evidence="2" type="ORF">QZM52_02370</name>
</gene>
<feature type="region of interest" description="Disordered" evidence="1">
    <location>
        <begin position="103"/>
        <end position="127"/>
    </location>
</feature>
<dbReference type="RefSeq" id="WP_301754551.1">
    <property type="nucleotide sequence ID" value="NZ_JAUJSQ010000001.1"/>
</dbReference>
<feature type="region of interest" description="Disordered" evidence="1">
    <location>
        <begin position="38"/>
        <end position="62"/>
    </location>
</feature>
<sequence length="127" mass="13678">MFLWWAACRFVAMPVGEACAQTGRIAYAGMPRAGVPFGFDGRDDHHDGNASRRPTPMKGLRRDRLAADVAAAVDRDGQSGLGRDRFDPCEAVEPLFSVPQKSVVGPAAQLQGARKRTDRPAGSNLRA</sequence>
<dbReference type="Proteomes" id="UP001171606">
    <property type="component" value="Unassembled WGS sequence"/>
</dbReference>
<evidence type="ECO:0000256" key="1">
    <source>
        <dbReference type="SAM" id="MobiDB-lite"/>
    </source>
</evidence>